<keyword evidence="3 7" id="KW-0288">FMN</keyword>
<dbReference type="EC" id="2.5.1.129" evidence="7"/>
<dbReference type="FunFam" id="3.40.50.1950:FF:000001">
    <property type="entry name" value="Flavin prenyltransferase UbiX"/>
    <property type="match status" value="1"/>
</dbReference>
<dbReference type="Proteomes" id="UP000029507">
    <property type="component" value="Chromosome"/>
</dbReference>
<gene>
    <name evidence="7" type="primary">ubiX</name>
    <name evidence="9" type="ORF">PSTEL_18765</name>
</gene>
<comment type="function">
    <text evidence="7">Flavin prenyltransferase that catalyzes the synthesis of the prenylated FMN cofactor (prenyl-FMN) for 4-hydroxy-3-polyprenylbenzoic acid decarboxylase UbiD. The prenyltransferase is metal-independent and links a dimethylallyl moiety from dimethylallyl monophosphate (DMAP) to the flavin N5 and C6 atoms of FMN.</text>
</comment>
<feature type="binding site" evidence="7">
    <location>
        <begin position="9"/>
        <end position="11"/>
    </location>
    <ligand>
        <name>FMN</name>
        <dbReference type="ChEBI" id="CHEBI:58210"/>
    </ligand>
</feature>
<evidence type="ECO:0000256" key="7">
    <source>
        <dbReference type="HAMAP-Rule" id="MF_01984"/>
    </source>
</evidence>
<evidence type="ECO:0000256" key="3">
    <source>
        <dbReference type="ARBA" id="ARBA00022643"/>
    </source>
</evidence>
<dbReference type="HAMAP" id="MF_01984">
    <property type="entry name" value="ubiX_pad"/>
    <property type="match status" value="1"/>
</dbReference>
<keyword evidence="1 7" id="KW-0637">Prenyltransferase</keyword>
<sequence>MKIVVGITGASGSIYAYTLIRALHQLNIETYVIATEMAKKVMKFECGITMNEIKAYAEVLDNSNLFASVASGSFKTDGMVILPCSMNSLGAIANGVGDTLLSRTASVMLKEKRRLIVVPRETPLHLIHLENMTRLARAGADIMPASPGFYHHPTEIWELVNFVIARILDALNIDHQLMARWGEKAVEK</sequence>
<dbReference type="RefSeq" id="WP_038697446.1">
    <property type="nucleotide sequence ID" value="NZ_CP009286.1"/>
</dbReference>
<evidence type="ECO:0000256" key="4">
    <source>
        <dbReference type="ARBA" id="ARBA00022679"/>
    </source>
</evidence>
<comment type="catalytic activity">
    <reaction evidence="5 7">
        <text>dimethylallyl phosphate + FMNH2 = prenylated FMNH2 + phosphate</text>
        <dbReference type="Rhea" id="RHEA:37743"/>
        <dbReference type="ChEBI" id="CHEBI:43474"/>
        <dbReference type="ChEBI" id="CHEBI:57618"/>
        <dbReference type="ChEBI" id="CHEBI:87467"/>
        <dbReference type="ChEBI" id="CHEBI:88052"/>
        <dbReference type="EC" id="2.5.1.129"/>
    </reaction>
</comment>
<dbReference type="InterPro" id="IPR003382">
    <property type="entry name" value="Flavoprotein"/>
</dbReference>
<evidence type="ECO:0000313" key="9">
    <source>
        <dbReference type="EMBL" id="AIQ64853.1"/>
    </source>
</evidence>
<dbReference type="EMBL" id="CP009286">
    <property type="protein sequence ID" value="AIQ64853.1"/>
    <property type="molecule type" value="Genomic_DNA"/>
</dbReference>
<feature type="binding site" evidence="7">
    <location>
        <position position="35"/>
    </location>
    <ligand>
        <name>FMN</name>
        <dbReference type="ChEBI" id="CHEBI:58210"/>
    </ligand>
</feature>
<dbReference type="NCBIfam" id="TIGR00421">
    <property type="entry name" value="ubiX_pad"/>
    <property type="match status" value="1"/>
</dbReference>
<comment type="similarity">
    <text evidence="6 7">Belongs to the UbiX/PAD1 family.</text>
</comment>
<reference evidence="9 10" key="1">
    <citation type="submission" date="2014-08" db="EMBL/GenBank/DDBJ databases">
        <title>Comparative genomics of the Paenibacillus odorifer group.</title>
        <authorList>
            <person name="den Bakker H.C."/>
            <person name="Tsai Y.-C."/>
            <person name="Martin N."/>
            <person name="Korlach J."/>
            <person name="Wiedmann M."/>
        </authorList>
    </citation>
    <scope>NUCLEOTIDE SEQUENCE [LARGE SCALE GENOMIC DNA]</scope>
    <source>
        <strain evidence="9 10">DSM 14472</strain>
    </source>
</reference>
<name>A0A089M017_9BACL</name>
<dbReference type="OrthoDB" id="9781577at2"/>
<dbReference type="STRING" id="169760.PSTEL_18765"/>
<evidence type="ECO:0000313" key="10">
    <source>
        <dbReference type="Proteomes" id="UP000029507"/>
    </source>
</evidence>
<evidence type="ECO:0000256" key="5">
    <source>
        <dbReference type="ARBA" id="ARBA00050612"/>
    </source>
</evidence>
<evidence type="ECO:0000256" key="6">
    <source>
        <dbReference type="ARBA" id="ARBA00060793"/>
    </source>
</evidence>
<organism evidence="9 10">
    <name type="scientific">Paenibacillus stellifer</name>
    <dbReference type="NCBI Taxonomy" id="169760"/>
    <lineage>
        <taxon>Bacteria</taxon>
        <taxon>Bacillati</taxon>
        <taxon>Bacillota</taxon>
        <taxon>Bacilli</taxon>
        <taxon>Bacillales</taxon>
        <taxon>Paenibacillaceae</taxon>
        <taxon>Paenibacillus</taxon>
    </lineage>
</organism>
<dbReference type="AlphaFoldDB" id="A0A089M017"/>
<evidence type="ECO:0000256" key="2">
    <source>
        <dbReference type="ARBA" id="ARBA00022630"/>
    </source>
</evidence>
<protein>
    <recommendedName>
        <fullName evidence="7">Flavin prenyltransferase UbiX</fullName>
        <ecNumber evidence="7">2.5.1.129</ecNumber>
    </recommendedName>
</protein>
<feature type="binding site" evidence="7">
    <location>
        <begin position="85"/>
        <end position="88"/>
    </location>
    <ligand>
        <name>FMN</name>
        <dbReference type="ChEBI" id="CHEBI:58210"/>
    </ligand>
</feature>
<dbReference type="InterPro" id="IPR036551">
    <property type="entry name" value="Flavin_trans-like"/>
</dbReference>
<dbReference type="HOGENOM" id="CLU_074522_0_1_9"/>
<accession>A0A089M017</accession>
<evidence type="ECO:0000256" key="1">
    <source>
        <dbReference type="ARBA" id="ARBA00022602"/>
    </source>
</evidence>
<dbReference type="NCBIfam" id="NF004685">
    <property type="entry name" value="PRK06029.1"/>
    <property type="match status" value="1"/>
</dbReference>
<proteinExistence type="inferred from homology"/>
<feature type="binding site" evidence="7">
    <location>
        <position position="120"/>
    </location>
    <ligand>
        <name>FMN</name>
        <dbReference type="ChEBI" id="CHEBI:58210"/>
    </ligand>
</feature>
<keyword evidence="2 7" id="KW-0285">Flavoprotein</keyword>
<feature type="binding site" evidence="7">
    <location>
        <position position="166"/>
    </location>
    <ligand>
        <name>dimethylallyl phosphate</name>
        <dbReference type="ChEBI" id="CHEBI:88052"/>
    </ligand>
</feature>
<comment type="caution">
    <text evidence="7">Lacks conserved residue(s) required for the propagation of feature annotation.</text>
</comment>
<keyword evidence="10" id="KW-1185">Reference proteome</keyword>
<feature type="domain" description="Flavoprotein" evidence="8">
    <location>
        <begin position="1"/>
        <end position="171"/>
    </location>
</feature>
<feature type="binding site" evidence="7">
    <location>
        <position position="150"/>
    </location>
    <ligand>
        <name>dimethylallyl phosphate</name>
        <dbReference type="ChEBI" id="CHEBI:88052"/>
    </ligand>
</feature>
<dbReference type="KEGG" id="pste:PSTEL_18765"/>
<evidence type="ECO:0000259" key="8">
    <source>
        <dbReference type="Pfam" id="PF02441"/>
    </source>
</evidence>
<dbReference type="SUPFAM" id="SSF52507">
    <property type="entry name" value="Homo-oligomeric flavin-containing Cys decarboxylases, HFCD"/>
    <property type="match status" value="1"/>
</dbReference>
<dbReference type="InterPro" id="IPR004507">
    <property type="entry name" value="UbiX-like"/>
</dbReference>
<dbReference type="GO" id="GO:0106141">
    <property type="term" value="F:flavin prenyltransferase activity"/>
    <property type="evidence" value="ECO:0007669"/>
    <property type="project" value="UniProtKB-EC"/>
</dbReference>
<dbReference type="Pfam" id="PF02441">
    <property type="entry name" value="Flavoprotein"/>
    <property type="match status" value="1"/>
</dbReference>
<keyword evidence="4 7" id="KW-0808">Transferase</keyword>
<dbReference type="Gene3D" id="3.40.50.1950">
    <property type="entry name" value="Flavin prenyltransferase-like"/>
    <property type="match status" value="1"/>
</dbReference>